<proteinExistence type="predicted"/>
<organism evidence="2">
    <name type="scientific">Oryza punctata</name>
    <name type="common">Red rice</name>
    <dbReference type="NCBI Taxonomy" id="4537"/>
    <lineage>
        <taxon>Eukaryota</taxon>
        <taxon>Viridiplantae</taxon>
        <taxon>Streptophyta</taxon>
        <taxon>Embryophyta</taxon>
        <taxon>Tracheophyta</taxon>
        <taxon>Spermatophyta</taxon>
        <taxon>Magnoliopsida</taxon>
        <taxon>Liliopsida</taxon>
        <taxon>Poales</taxon>
        <taxon>Poaceae</taxon>
        <taxon>BOP clade</taxon>
        <taxon>Oryzoideae</taxon>
        <taxon>Oryzeae</taxon>
        <taxon>Oryzinae</taxon>
        <taxon>Oryza</taxon>
    </lineage>
</organism>
<dbReference type="Proteomes" id="UP000026962">
    <property type="component" value="Chromosome 4"/>
</dbReference>
<feature type="region of interest" description="Disordered" evidence="1">
    <location>
        <begin position="319"/>
        <end position="343"/>
    </location>
</feature>
<dbReference type="HOGENOM" id="CLU_673337_0_0_1"/>
<reference evidence="2" key="2">
    <citation type="submission" date="2018-05" db="EMBL/GenBank/DDBJ databases">
        <title>OpunRS2 (Oryza punctata Reference Sequence Version 2).</title>
        <authorList>
            <person name="Zhang J."/>
            <person name="Kudrna D."/>
            <person name="Lee S."/>
            <person name="Talag J."/>
            <person name="Welchert J."/>
            <person name="Wing R.A."/>
        </authorList>
    </citation>
    <scope>NUCLEOTIDE SEQUENCE [LARGE SCALE GENOMIC DNA]</scope>
</reference>
<accession>A0A0E0KTP3</accession>
<evidence type="ECO:0000256" key="1">
    <source>
        <dbReference type="SAM" id="MobiDB-lite"/>
    </source>
</evidence>
<name>A0A0E0KTP3_ORYPU</name>
<sequence length="409" mass="43859">MGSNPWAASSGHIMENLMTTNRGVTTRDGKTPVCQKHPGTGTEYHRTAILARYQVIPIRYQAIPIIYHVILVRYQVIPVRYQVIPIRYQVISTTYHVILAGIRYQAILTTYHVILATYQEAGTKVSSPVVPPSTSHAGAHRRWPHPPLSTPQWSLSPAAAPLSSTPHARLVVGGHVFRRHVPHRSKSSAAASSPLSRPTPAAASSVVVSHSKSLAVVSSVISAPCRSSSPAASSSAVTPHVGGCVIRRQRPTPELVASGRSSVVTPELVAGGRVLRVSGDFHHVSCDTCWYQVIPVRYQAILTTYHVILATYQEAGTKVSSPVVPPSTSHAGAHRRWPHPPLSTPQWSLSPAAAPLSSTPHARLVVGGHVFRRHVPHRSKSSAAASSPLSRPTPAAASSVVVSHVRANR</sequence>
<protein>
    <submittedName>
        <fullName evidence="2">Uncharacterized protein</fullName>
    </submittedName>
</protein>
<dbReference type="AlphaFoldDB" id="A0A0E0KTP3"/>
<feature type="compositionally biased region" description="Low complexity" evidence="1">
    <location>
        <begin position="381"/>
        <end position="403"/>
    </location>
</feature>
<evidence type="ECO:0000313" key="2">
    <source>
        <dbReference type="EnsemblPlants" id="OPUNC04G18820.1"/>
    </source>
</evidence>
<reference evidence="2" key="1">
    <citation type="submission" date="2015-04" db="UniProtKB">
        <authorList>
            <consortium name="EnsemblPlants"/>
        </authorList>
    </citation>
    <scope>IDENTIFICATION</scope>
</reference>
<dbReference type="EnsemblPlants" id="OPUNC04G18820.1">
    <property type="protein sequence ID" value="OPUNC04G18820.1"/>
    <property type="gene ID" value="OPUNC04G18820"/>
</dbReference>
<evidence type="ECO:0000313" key="3">
    <source>
        <dbReference type="Proteomes" id="UP000026962"/>
    </source>
</evidence>
<feature type="region of interest" description="Disordered" evidence="1">
    <location>
        <begin position="376"/>
        <end position="409"/>
    </location>
</feature>
<dbReference type="Gramene" id="OPUNC04G18820.1">
    <property type="protein sequence ID" value="OPUNC04G18820.1"/>
    <property type="gene ID" value="OPUNC04G18820"/>
</dbReference>
<keyword evidence="3" id="KW-1185">Reference proteome</keyword>